<proteinExistence type="predicted"/>
<evidence type="ECO:0008006" key="4">
    <source>
        <dbReference type="Google" id="ProtNLM"/>
    </source>
</evidence>
<feature type="compositionally biased region" description="Polar residues" evidence="1">
    <location>
        <begin position="356"/>
        <end position="371"/>
    </location>
</feature>
<feature type="region of interest" description="Disordered" evidence="1">
    <location>
        <begin position="347"/>
        <end position="405"/>
    </location>
</feature>
<feature type="region of interest" description="Disordered" evidence="1">
    <location>
        <begin position="188"/>
        <end position="265"/>
    </location>
</feature>
<feature type="compositionally biased region" description="Polar residues" evidence="1">
    <location>
        <begin position="188"/>
        <end position="197"/>
    </location>
</feature>
<dbReference type="RefSeq" id="XP_062629523.1">
    <property type="nucleotide sequence ID" value="XM_062773539.1"/>
</dbReference>
<evidence type="ECO:0000256" key="1">
    <source>
        <dbReference type="SAM" id="MobiDB-lite"/>
    </source>
</evidence>
<feature type="region of interest" description="Disordered" evidence="1">
    <location>
        <begin position="724"/>
        <end position="770"/>
    </location>
</feature>
<evidence type="ECO:0000313" key="3">
    <source>
        <dbReference type="Proteomes" id="UP000827549"/>
    </source>
</evidence>
<feature type="compositionally biased region" description="Basic and acidic residues" evidence="1">
    <location>
        <begin position="759"/>
        <end position="770"/>
    </location>
</feature>
<dbReference type="GeneID" id="87810193"/>
<dbReference type="Proteomes" id="UP000827549">
    <property type="component" value="Chromosome 5"/>
</dbReference>
<feature type="compositionally biased region" description="Low complexity" evidence="1">
    <location>
        <begin position="476"/>
        <end position="498"/>
    </location>
</feature>
<dbReference type="EMBL" id="CP086718">
    <property type="protein sequence ID" value="WOO83497.1"/>
    <property type="molecule type" value="Genomic_DNA"/>
</dbReference>
<feature type="compositionally biased region" description="Basic residues" evidence="1">
    <location>
        <begin position="245"/>
        <end position="258"/>
    </location>
</feature>
<keyword evidence="3" id="KW-1185">Reference proteome</keyword>
<accession>A0AAF0YBM7</accession>
<sequence length="790" mass="84479">MTVLSEHEILWNSAALCSLRRPQLMSLSKKYGLKANGKNSEMAARLHEFGASLTPSSKAVFAQASEQAADEQHDSPTKKHPNAPDNNELAPSGQEEQDVVSAHLSIPTRPMRSMPSSRTLGRGSDAWEVLTTGNASLEEITEQHYEEDTVPRAWKSANNGEKLAGEFKGNTELRGVGSLRSLASSIRRTASRTLSGRQNKEGRSPTPSVTFPGVSAEDDQPVDRETEELAEDDLPPSPASAIGVAKRHSTMSLHHRPSTIRMVSPSPVLGMNFERAMSPELDDDDELPLTGQNTVEQIKQRRSMAPVREQQFPPSALRMRNSAPTLLSPTASKNNISNIYPELPTFDTLAAPGAPRQQSPTKRSSSPNKARSPSPGIPGAFPSATSPSFVFGQPHKPAEPQFSAAGLKLLEEMQAKMGASGGTFNPELLKGKRAQMTKLVSVNEDLANGPGGWGLSAGPSAQNDRYAEAHQRQFAKMRSLSSSTKSSEPRSRSTSASRPSPPKRKHQSAAPDMASEQIKDAAVAESDRTAKRTKVSTGPRYLETLRGAGRSIAGKLSEDKPPANLVSPRKKSSLKPESIRKFAFLRSKKAADTVSIAESVRSEGSYILPSPSVPVDVQHRPAPPKKGSIPPPSRMKRSDTASSISTMVGGSHGSQGGTGLAPQIPTVLAFGEAASRTNRLFESNFHMSQPVVGTAKRSLPVTPASAGPFAAASPAAVEKLKSPSKAGSVYSSPAKAGSISATRARDRTSGVAALKSKGHHDDKAVAQRRAEIKARQERLATERELRRMLG</sequence>
<name>A0AAF0YBM7_9TREE</name>
<protein>
    <recommendedName>
        <fullName evidence="4">SAP domain-containing protein</fullName>
    </recommendedName>
</protein>
<evidence type="ECO:0000313" key="2">
    <source>
        <dbReference type="EMBL" id="WOO83497.1"/>
    </source>
</evidence>
<feature type="region of interest" description="Disordered" evidence="1">
    <location>
        <begin position="444"/>
        <end position="573"/>
    </location>
</feature>
<gene>
    <name evidence="2" type="ORF">LOC62_05G007018</name>
</gene>
<reference evidence="2" key="1">
    <citation type="submission" date="2023-10" db="EMBL/GenBank/DDBJ databases">
        <authorList>
            <person name="Noh H."/>
        </authorList>
    </citation>
    <scope>NUCLEOTIDE SEQUENCE</scope>
    <source>
        <strain evidence="2">DUCC4014</strain>
    </source>
</reference>
<feature type="region of interest" description="Disordered" evidence="1">
    <location>
        <begin position="57"/>
        <end position="123"/>
    </location>
</feature>
<organism evidence="2 3">
    <name type="scientific">Vanrija pseudolonga</name>
    <dbReference type="NCBI Taxonomy" id="143232"/>
    <lineage>
        <taxon>Eukaryota</taxon>
        <taxon>Fungi</taxon>
        <taxon>Dikarya</taxon>
        <taxon>Basidiomycota</taxon>
        <taxon>Agaricomycotina</taxon>
        <taxon>Tremellomycetes</taxon>
        <taxon>Trichosporonales</taxon>
        <taxon>Trichosporonaceae</taxon>
        <taxon>Vanrija</taxon>
    </lineage>
</organism>
<feature type="compositionally biased region" description="Acidic residues" evidence="1">
    <location>
        <begin position="216"/>
        <end position="234"/>
    </location>
</feature>
<dbReference type="AlphaFoldDB" id="A0AAF0YBM7"/>
<feature type="region of interest" description="Disordered" evidence="1">
    <location>
        <begin position="607"/>
        <end position="658"/>
    </location>
</feature>